<dbReference type="Pfam" id="PF00078">
    <property type="entry name" value="RVT_1"/>
    <property type="match status" value="1"/>
</dbReference>
<dbReference type="InterPro" id="IPR000477">
    <property type="entry name" value="RT_dom"/>
</dbReference>
<evidence type="ECO:0000259" key="2">
    <source>
        <dbReference type="Pfam" id="PF00078"/>
    </source>
</evidence>
<dbReference type="InterPro" id="IPR043502">
    <property type="entry name" value="DNA/RNA_pol_sf"/>
</dbReference>
<dbReference type="PANTHER" id="PTHR24559:SF439">
    <property type="entry name" value="RETROTRANSPOSON, UNCLASSIFIED-LIKE PROTEIN"/>
    <property type="match status" value="1"/>
</dbReference>
<name>A0A438HSA5_VITVI</name>
<dbReference type="EMBL" id="QGNW01000185">
    <property type="protein sequence ID" value="RVW87290.1"/>
    <property type="molecule type" value="Genomic_DNA"/>
</dbReference>
<dbReference type="AlphaFoldDB" id="A0A438HSA5"/>
<protein>
    <submittedName>
        <fullName evidence="3">Transposon Tf2-11 polyprotein</fullName>
    </submittedName>
</protein>
<organism evidence="3 4">
    <name type="scientific">Vitis vinifera</name>
    <name type="common">Grape</name>
    <dbReference type="NCBI Taxonomy" id="29760"/>
    <lineage>
        <taxon>Eukaryota</taxon>
        <taxon>Viridiplantae</taxon>
        <taxon>Streptophyta</taxon>
        <taxon>Embryophyta</taxon>
        <taxon>Tracheophyta</taxon>
        <taxon>Spermatophyta</taxon>
        <taxon>Magnoliopsida</taxon>
        <taxon>eudicotyledons</taxon>
        <taxon>Gunneridae</taxon>
        <taxon>Pentapetalae</taxon>
        <taxon>rosids</taxon>
        <taxon>Vitales</taxon>
        <taxon>Vitaceae</taxon>
        <taxon>Viteae</taxon>
        <taxon>Vitis</taxon>
    </lineage>
</organism>
<dbReference type="Proteomes" id="UP000288805">
    <property type="component" value="Unassembled WGS sequence"/>
</dbReference>
<dbReference type="InterPro" id="IPR053134">
    <property type="entry name" value="RNA-dir_DNA_polymerase"/>
</dbReference>
<feature type="domain" description="Reverse transcriptase" evidence="2">
    <location>
        <begin position="193"/>
        <end position="258"/>
    </location>
</feature>
<dbReference type="SUPFAM" id="SSF56672">
    <property type="entry name" value="DNA/RNA polymerases"/>
    <property type="match status" value="1"/>
</dbReference>
<dbReference type="CDD" id="cd01647">
    <property type="entry name" value="RT_LTR"/>
    <property type="match status" value="1"/>
</dbReference>
<sequence length="310" mass="35580">MQPFVFQTYNLSLGMRHKKSVKSSKDQTKQELFLGKRIYEGFNPKAYKLLAKARYDFTLSSRLRELSPMTTGEMMHGLNETQKKLKQQGYGVKPSRAEVDSNLESSEDEPGEAPQAFEDGGQATIDELKELNLVKKKNGHIHVYVDFRDLNNACPKDDFSLPIIELMVDATTGHEAFSFMDGSSGCNISTCHMKIFADMLHKNVECYVNDLVVKSRKREDHLRGLRMVFDRLKRYQLKMNPLKCAFGVTSSKFLGFIVRHRGIEVDQSKILTIQDMPKLRNLQELRSLQGRLTFIRRFILNLAGKCQPFN</sequence>
<feature type="region of interest" description="Disordered" evidence="1">
    <location>
        <begin position="82"/>
        <end position="118"/>
    </location>
</feature>
<dbReference type="Gene3D" id="3.30.70.270">
    <property type="match status" value="2"/>
</dbReference>
<evidence type="ECO:0000313" key="4">
    <source>
        <dbReference type="Proteomes" id="UP000288805"/>
    </source>
</evidence>
<dbReference type="PANTHER" id="PTHR24559">
    <property type="entry name" value="TRANSPOSON TY3-I GAG-POL POLYPROTEIN"/>
    <property type="match status" value="1"/>
</dbReference>
<comment type="caution">
    <text evidence="3">The sequence shown here is derived from an EMBL/GenBank/DDBJ whole genome shotgun (WGS) entry which is preliminary data.</text>
</comment>
<proteinExistence type="predicted"/>
<evidence type="ECO:0000313" key="3">
    <source>
        <dbReference type="EMBL" id="RVW87290.1"/>
    </source>
</evidence>
<accession>A0A438HSA5</accession>
<dbReference type="InterPro" id="IPR043128">
    <property type="entry name" value="Rev_trsase/Diguanyl_cyclase"/>
</dbReference>
<gene>
    <name evidence="3" type="primary">Tf2-11_50</name>
    <name evidence="3" type="ORF">CK203_037155</name>
</gene>
<reference evidence="3 4" key="1">
    <citation type="journal article" date="2018" name="PLoS Genet.">
        <title>Population sequencing reveals clonal diversity and ancestral inbreeding in the grapevine cultivar Chardonnay.</title>
        <authorList>
            <person name="Roach M.J."/>
            <person name="Johnson D.L."/>
            <person name="Bohlmann J."/>
            <person name="van Vuuren H.J."/>
            <person name="Jones S.J."/>
            <person name="Pretorius I.S."/>
            <person name="Schmidt S.A."/>
            <person name="Borneman A.R."/>
        </authorList>
    </citation>
    <scope>NUCLEOTIDE SEQUENCE [LARGE SCALE GENOMIC DNA]</scope>
    <source>
        <strain evidence="4">cv. Chardonnay</strain>
        <tissue evidence="3">Leaf</tissue>
    </source>
</reference>
<evidence type="ECO:0000256" key="1">
    <source>
        <dbReference type="SAM" id="MobiDB-lite"/>
    </source>
</evidence>